<accession>A0A9J5Z6R7</accession>
<reference evidence="1 2" key="1">
    <citation type="submission" date="2020-09" db="EMBL/GenBank/DDBJ databases">
        <title>De no assembly of potato wild relative species, Solanum commersonii.</title>
        <authorList>
            <person name="Cho K."/>
        </authorList>
    </citation>
    <scope>NUCLEOTIDE SEQUENCE [LARGE SCALE GENOMIC DNA]</scope>
    <source>
        <strain evidence="1">LZ3.2</strain>
        <tissue evidence="1">Leaf</tissue>
    </source>
</reference>
<comment type="caution">
    <text evidence="1">The sequence shown here is derived from an EMBL/GenBank/DDBJ whole genome shotgun (WGS) entry which is preliminary data.</text>
</comment>
<organism evidence="1 2">
    <name type="scientific">Solanum commersonii</name>
    <name type="common">Commerson's wild potato</name>
    <name type="synonym">Commerson's nightshade</name>
    <dbReference type="NCBI Taxonomy" id="4109"/>
    <lineage>
        <taxon>Eukaryota</taxon>
        <taxon>Viridiplantae</taxon>
        <taxon>Streptophyta</taxon>
        <taxon>Embryophyta</taxon>
        <taxon>Tracheophyta</taxon>
        <taxon>Spermatophyta</taxon>
        <taxon>Magnoliopsida</taxon>
        <taxon>eudicotyledons</taxon>
        <taxon>Gunneridae</taxon>
        <taxon>Pentapetalae</taxon>
        <taxon>asterids</taxon>
        <taxon>lamiids</taxon>
        <taxon>Solanales</taxon>
        <taxon>Solanaceae</taxon>
        <taxon>Solanoideae</taxon>
        <taxon>Solaneae</taxon>
        <taxon>Solanum</taxon>
    </lineage>
</organism>
<protein>
    <submittedName>
        <fullName evidence="1">Uncharacterized protein</fullName>
    </submittedName>
</protein>
<dbReference type="AlphaFoldDB" id="A0A9J5Z6R7"/>
<dbReference type="EMBL" id="JACXVP010000004">
    <property type="protein sequence ID" value="KAG5608561.1"/>
    <property type="molecule type" value="Genomic_DNA"/>
</dbReference>
<name>A0A9J5Z6R7_SOLCO</name>
<evidence type="ECO:0000313" key="1">
    <source>
        <dbReference type="EMBL" id="KAG5608561.1"/>
    </source>
</evidence>
<proteinExistence type="predicted"/>
<dbReference type="Proteomes" id="UP000824120">
    <property type="component" value="Chromosome 4"/>
</dbReference>
<keyword evidence="2" id="KW-1185">Reference proteome</keyword>
<sequence>MTRSRWAAVAEKDVELLLVDAFLGFFAREKNDLQGSGSLLLLYVSFGEFELGVRVNWAGFGLERWAGNVIRTDGLQ</sequence>
<evidence type="ECO:0000313" key="2">
    <source>
        <dbReference type="Proteomes" id="UP000824120"/>
    </source>
</evidence>
<gene>
    <name evidence="1" type="ORF">H5410_019842</name>
</gene>